<organism evidence="2 3">
    <name type="scientific">Halorussus gelatinilyticus</name>
    <dbReference type="NCBI Taxonomy" id="2937524"/>
    <lineage>
        <taxon>Archaea</taxon>
        <taxon>Methanobacteriati</taxon>
        <taxon>Methanobacteriota</taxon>
        <taxon>Stenosarchaea group</taxon>
        <taxon>Halobacteria</taxon>
        <taxon>Halobacteriales</taxon>
        <taxon>Haladaptataceae</taxon>
        <taxon>Halorussus</taxon>
    </lineage>
</organism>
<dbReference type="Proteomes" id="UP000830434">
    <property type="component" value="Chromosome"/>
</dbReference>
<evidence type="ECO:0000313" key="3">
    <source>
        <dbReference type="Proteomes" id="UP000830434"/>
    </source>
</evidence>
<dbReference type="PANTHER" id="PTHR35866:SF2">
    <property type="entry name" value="YKGJ FAMILY CYSTEINE CLUSTER PROTEIN"/>
    <property type="match status" value="1"/>
</dbReference>
<evidence type="ECO:0000313" key="2">
    <source>
        <dbReference type="EMBL" id="UPV99178.1"/>
    </source>
</evidence>
<dbReference type="RefSeq" id="WP_248653677.1">
    <property type="nucleotide sequence ID" value="NZ_CP096658.1"/>
</dbReference>
<sequence>MQSLEAELENAEALDTDDLADAIETIGFECTRCGACCKAEADDPHTATVFPDEVRDLQDATEYDWRDVARPMPYGLDGEGTDDAVTGETFEWALQTDTCGDCTFYEESDDGTGACSVHGDRPLICETYPFSVALGGTSQPMGEPVDEEGVVRAHECEGLGRDISREAAEDLAAALKERAVRELREAIAVRDEYEPADPDEGVVVHDSEGAKRPDGSVYDG</sequence>
<evidence type="ECO:0000256" key="1">
    <source>
        <dbReference type="SAM" id="MobiDB-lite"/>
    </source>
</evidence>
<proteinExistence type="predicted"/>
<feature type="region of interest" description="Disordered" evidence="1">
    <location>
        <begin position="189"/>
        <end position="220"/>
    </location>
</feature>
<dbReference type="AlphaFoldDB" id="A0A8U0IGJ2"/>
<reference evidence="2" key="1">
    <citation type="submission" date="2022-04" db="EMBL/GenBank/DDBJ databases">
        <title>Diverse halophilic archaea isolated from saline environments.</title>
        <authorList>
            <person name="Cui H.-L."/>
        </authorList>
    </citation>
    <scope>NUCLEOTIDE SEQUENCE</scope>
    <source>
        <strain evidence="2">XZYJT40</strain>
    </source>
</reference>
<dbReference type="GeneID" id="72190518"/>
<protein>
    <submittedName>
        <fullName evidence="2">YkgJ family cysteine cluster protein</fullName>
    </submittedName>
</protein>
<gene>
    <name evidence="2" type="ORF">M0R88_11645</name>
</gene>
<dbReference type="EMBL" id="CP096658">
    <property type="protein sequence ID" value="UPV99178.1"/>
    <property type="molecule type" value="Genomic_DNA"/>
</dbReference>
<keyword evidence="3" id="KW-1185">Reference proteome</keyword>
<dbReference type="Pfam" id="PF03692">
    <property type="entry name" value="CxxCxxCC"/>
    <property type="match status" value="1"/>
</dbReference>
<feature type="compositionally biased region" description="Basic and acidic residues" evidence="1">
    <location>
        <begin position="202"/>
        <end position="214"/>
    </location>
</feature>
<dbReference type="InterPro" id="IPR005358">
    <property type="entry name" value="Puta_zinc/iron-chelating_dom"/>
</dbReference>
<name>A0A8U0IGJ2_9EURY</name>
<accession>A0A8U0IGJ2</accession>
<dbReference type="PANTHER" id="PTHR35866">
    <property type="entry name" value="PUTATIVE-RELATED"/>
    <property type="match status" value="1"/>
</dbReference>
<dbReference type="KEGG" id="haxz:M0R88_11645"/>